<dbReference type="EMBL" id="JABFUD020000020">
    <property type="protein sequence ID" value="KAI5064209.1"/>
    <property type="molecule type" value="Genomic_DNA"/>
</dbReference>
<evidence type="ECO:0000256" key="1">
    <source>
        <dbReference type="SAM" id="MobiDB-lite"/>
    </source>
</evidence>
<evidence type="ECO:0000313" key="3">
    <source>
        <dbReference type="Proteomes" id="UP000886520"/>
    </source>
</evidence>
<dbReference type="Pfam" id="PF07093">
    <property type="entry name" value="SGT1"/>
    <property type="match status" value="1"/>
</dbReference>
<protein>
    <submittedName>
        <fullName evidence="2">Uncharacterized protein</fullName>
    </submittedName>
</protein>
<dbReference type="PANTHER" id="PTHR13060:SF0">
    <property type="entry name" value="PROTEIN ECDYSONELESS HOMOLOG"/>
    <property type="match status" value="1"/>
</dbReference>
<keyword evidence="3" id="KW-1185">Reference proteome</keyword>
<dbReference type="AlphaFoldDB" id="A0A9D4Z7D7"/>
<organism evidence="2 3">
    <name type="scientific">Adiantum capillus-veneris</name>
    <name type="common">Maidenhair fern</name>
    <dbReference type="NCBI Taxonomy" id="13818"/>
    <lineage>
        <taxon>Eukaryota</taxon>
        <taxon>Viridiplantae</taxon>
        <taxon>Streptophyta</taxon>
        <taxon>Embryophyta</taxon>
        <taxon>Tracheophyta</taxon>
        <taxon>Polypodiopsida</taxon>
        <taxon>Polypodiidae</taxon>
        <taxon>Polypodiales</taxon>
        <taxon>Pteridineae</taxon>
        <taxon>Pteridaceae</taxon>
        <taxon>Vittarioideae</taxon>
        <taxon>Adiantum</taxon>
    </lineage>
</organism>
<reference evidence="2" key="1">
    <citation type="submission" date="2021-01" db="EMBL/GenBank/DDBJ databases">
        <title>Adiantum capillus-veneris genome.</title>
        <authorList>
            <person name="Fang Y."/>
            <person name="Liao Q."/>
        </authorList>
    </citation>
    <scope>NUCLEOTIDE SEQUENCE</scope>
    <source>
        <strain evidence="2">H3</strain>
        <tissue evidence="2">Leaf</tissue>
    </source>
</reference>
<comment type="caution">
    <text evidence="2">The sequence shown here is derived from an EMBL/GenBank/DDBJ whole genome shotgun (WGS) entry which is preliminary data.</text>
</comment>
<dbReference type="GO" id="GO:0005634">
    <property type="term" value="C:nucleus"/>
    <property type="evidence" value="ECO:0007669"/>
    <property type="project" value="TreeGrafter"/>
</dbReference>
<sequence length="693" mass="77602">MKGKRPATSEDTVFFSLFTRAGGEDNIEEKLHSLRTDCLAVAVSLCEGYIWQHQTFDLSLHVNNFSDASQSSAASCCPCASPPELEFVDDHAEGEHHAMASTPLPPHLHGKLKYGDNIEDEWFVVFLLFAVSRRFPDICIRVWDSDGEFLLIEAAYSIPSWLKPENSWNRVFIKNGEIHILPLPSSPAELFQLPLLPSIQDALRALYHGSFKTKADDSVQAAVMQKMSGFQQNPTRNMHNVVCRVPLPIAQILKHEPQLVALAVGAFYDRDLDSMKAASRMSHFLPSGQEPPLVDVMVRMSRAMYAQLKQQVFQAPRCYPMPNLSDSHYAEAEIGMKLTCGFEMMYWDRSDHGAQGKLSVTNTRGSKDVGWQAFLGSLKQIGYFRDLLEGSKEYRELMEHAVFAYQKTSLAARVSAAMNAPIQRTMEVLALPHSVNDFLSSEDLKSDDDSWLYDGEDELTNALLERQKELDMYERERGLRKKNQSQKLPRKLPKEKRIKGNFSGDEVVKNMRAFIDKMSSYEGAELPADKDDEGPITLRMETFLKELKSAFGSELETCPLNKTNSSLDEMKTSSSDSDSDIEDIEGRDPMDDDLQSTSPEEGKFMEEYAEALSRELTSSSLVKSFVPVEETASSFDKNKGIVEEMEGLPPVNIDVNLLQNILASYSSQHGLPGPASNLLGAMGLSLPDNKDDK</sequence>
<dbReference type="Proteomes" id="UP000886520">
    <property type="component" value="Chromosome 20"/>
</dbReference>
<dbReference type="PANTHER" id="PTHR13060">
    <property type="entry name" value="SGT1 PROTEIN HSGT1 SUPPRESSOR OF GCR2"/>
    <property type="match status" value="1"/>
</dbReference>
<gene>
    <name evidence="2" type="ORF">GOP47_0020879</name>
</gene>
<accession>A0A9D4Z7D7</accession>
<dbReference type="InterPro" id="IPR010770">
    <property type="entry name" value="Ecd"/>
</dbReference>
<evidence type="ECO:0000313" key="2">
    <source>
        <dbReference type="EMBL" id="KAI5064209.1"/>
    </source>
</evidence>
<dbReference type="OrthoDB" id="27237at2759"/>
<feature type="region of interest" description="Disordered" evidence="1">
    <location>
        <begin position="558"/>
        <end position="598"/>
    </location>
</feature>
<name>A0A9D4Z7D7_ADICA</name>
<proteinExistence type="predicted"/>